<evidence type="ECO:0000256" key="6">
    <source>
        <dbReference type="PIRSR" id="PIRSR604808-2"/>
    </source>
</evidence>
<feature type="site" description="Transition state stabilizer" evidence="7">
    <location>
        <position position="147"/>
    </location>
</feature>
<evidence type="ECO:0000256" key="3">
    <source>
        <dbReference type="ARBA" id="ARBA00022801"/>
    </source>
</evidence>
<dbReference type="OrthoDB" id="9803914at2"/>
<evidence type="ECO:0000313" key="10">
    <source>
        <dbReference type="Proteomes" id="UP000297890"/>
    </source>
</evidence>
<dbReference type="PANTHER" id="PTHR43250">
    <property type="entry name" value="EXODEOXYRIBONUCLEASE III"/>
    <property type="match status" value="1"/>
</dbReference>
<feature type="site" description="Important for catalytic activity" evidence="7">
    <location>
        <position position="216"/>
    </location>
</feature>
<keyword evidence="3 9" id="KW-0378">Hydrolase</keyword>
<feature type="binding site" evidence="6">
    <location>
        <position position="34"/>
    </location>
    <ligand>
        <name>Mg(2+)</name>
        <dbReference type="ChEBI" id="CHEBI:18420"/>
        <label>1</label>
    </ligand>
</feature>
<feature type="active site" description="Proton acceptor" evidence="5">
    <location>
        <position position="246"/>
    </location>
</feature>
<feature type="domain" description="Endonuclease/exonuclease/phosphatase" evidence="8">
    <location>
        <begin position="4"/>
        <end position="246"/>
    </location>
</feature>
<feature type="binding site" evidence="6">
    <location>
        <position position="246"/>
    </location>
    <ligand>
        <name>Mg(2+)</name>
        <dbReference type="ChEBI" id="CHEBI:18420"/>
        <label>1</label>
    </ligand>
</feature>
<comment type="similarity">
    <text evidence="1">Belongs to the DNA repair enzymes AP/ExoA family.</text>
</comment>
<dbReference type="InterPro" id="IPR005135">
    <property type="entry name" value="Endo/exonuclease/phosphatase"/>
</dbReference>
<keyword evidence="6" id="KW-0464">Manganese</keyword>
<dbReference type="Pfam" id="PF03372">
    <property type="entry name" value="Exo_endo_phos"/>
    <property type="match status" value="1"/>
</dbReference>
<keyword evidence="2 6" id="KW-0479">Metal-binding</keyword>
<organism evidence="9 10">
    <name type="scientific">Candidatus Macondimonas diazotrophica</name>
    <dbReference type="NCBI Taxonomy" id="2305248"/>
    <lineage>
        <taxon>Bacteria</taxon>
        <taxon>Pseudomonadati</taxon>
        <taxon>Pseudomonadota</taxon>
        <taxon>Gammaproteobacteria</taxon>
        <taxon>Chromatiales</taxon>
        <taxon>Ectothiorhodospiraceae</taxon>
        <taxon>Candidatus Macondimonas</taxon>
    </lineage>
</organism>
<feature type="active site" description="Proton donor/acceptor" evidence="5">
    <location>
        <position position="145"/>
    </location>
</feature>
<dbReference type="SUPFAM" id="SSF56219">
    <property type="entry name" value="DNase I-like"/>
    <property type="match status" value="1"/>
</dbReference>
<feature type="binding site" evidence="6">
    <location>
        <position position="147"/>
    </location>
    <ligand>
        <name>Mg(2+)</name>
        <dbReference type="ChEBI" id="CHEBI:18420"/>
        <label>1</label>
    </ligand>
</feature>
<dbReference type="RefSeq" id="WP_135281442.1">
    <property type="nucleotide sequence ID" value="NZ_SRIO01000005.1"/>
</dbReference>
<dbReference type="GO" id="GO:0006281">
    <property type="term" value="P:DNA repair"/>
    <property type="evidence" value="ECO:0007669"/>
    <property type="project" value="InterPro"/>
</dbReference>
<comment type="cofactor">
    <cofactor evidence="6">
        <name>Mg(2+)</name>
        <dbReference type="ChEBI" id="CHEBI:18420"/>
    </cofactor>
    <cofactor evidence="6">
        <name>Mn(2+)</name>
        <dbReference type="ChEBI" id="CHEBI:29035"/>
    </cofactor>
    <text evidence="6">Probably binds two magnesium or manganese ions per subunit.</text>
</comment>
<accession>A0A4Z0F9Q7</accession>
<evidence type="ECO:0000259" key="8">
    <source>
        <dbReference type="Pfam" id="PF03372"/>
    </source>
</evidence>
<dbReference type="InterPro" id="IPR037493">
    <property type="entry name" value="ExoIII-like"/>
</dbReference>
<reference evidence="9 10" key="1">
    <citation type="journal article" date="2019" name="ISME J.">
        <title>Candidatus Macondimonas diazotrophica, a novel gammaproteobacterial genus dominating crude-oil-contaminated coastal sediments.</title>
        <authorList>
            <person name="Karthikeyan S."/>
            <person name="Konstantinidis K."/>
        </authorList>
    </citation>
    <scope>NUCLEOTIDE SEQUENCE [LARGE SCALE GENOMIC DNA]</scope>
    <source>
        <strain evidence="9 10">KTK01</strain>
    </source>
</reference>
<evidence type="ECO:0000256" key="2">
    <source>
        <dbReference type="ARBA" id="ARBA00022723"/>
    </source>
</evidence>
<proteinExistence type="inferred from homology"/>
<dbReference type="EMBL" id="SRIO01000005">
    <property type="protein sequence ID" value="TFZ83142.1"/>
    <property type="molecule type" value="Genomic_DNA"/>
</dbReference>
<dbReference type="EC" id="3.1.11.2" evidence="9"/>
<sequence>MQIASWNVNSLKVRLPQVLDWLRENPVDALALQETKLKDENFPVEALRDAGYAAVFAGQSAYNGVAVLSRSPITAVRTGLPGFDDPQQRVLACTIGPLRLINLYVPNGQSVDSDKYVYKLDWLARLRDYLQAELAEHPHLAVVGDFNIAPDDRDVHDPAAWAGQVLCSEPERKALQVLLDLGLTDSLRLHESAGGIYSWWDYRMMAFRRKRGLRIDLVLVSAALATLCEESRIDATPRGWERPSDHAPVIARFRNLS</sequence>
<protein>
    <submittedName>
        <fullName evidence="9">Exodeoxyribonuclease III</fullName>
        <ecNumber evidence="9">3.1.11.2</ecNumber>
    </submittedName>
</protein>
<dbReference type="InterPro" id="IPR004808">
    <property type="entry name" value="AP_endonuc_1"/>
</dbReference>
<feature type="site" description="Interaction with DNA substrate" evidence="7">
    <location>
        <position position="246"/>
    </location>
</feature>
<dbReference type="Proteomes" id="UP000297890">
    <property type="component" value="Unassembled WGS sequence"/>
</dbReference>
<comment type="caution">
    <text evidence="9">The sequence shown here is derived from an EMBL/GenBank/DDBJ whole genome shotgun (WGS) entry which is preliminary data.</text>
</comment>
<evidence type="ECO:0000256" key="1">
    <source>
        <dbReference type="ARBA" id="ARBA00007092"/>
    </source>
</evidence>
<evidence type="ECO:0000256" key="5">
    <source>
        <dbReference type="PIRSR" id="PIRSR604808-1"/>
    </source>
</evidence>
<keyword evidence="10" id="KW-1185">Reference proteome</keyword>
<feature type="binding site" evidence="6">
    <location>
        <position position="245"/>
    </location>
    <ligand>
        <name>Mg(2+)</name>
        <dbReference type="ChEBI" id="CHEBI:18420"/>
        <label>1</label>
    </ligand>
</feature>
<evidence type="ECO:0000313" key="9">
    <source>
        <dbReference type="EMBL" id="TFZ83142.1"/>
    </source>
</evidence>
<gene>
    <name evidence="9" type="primary">xth</name>
    <name evidence="9" type="ORF">E4680_05780</name>
</gene>
<name>A0A4Z0F9Q7_9GAMM</name>
<evidence type="ECO:0000256" key="4">
    <source>
        <dbReference type="ARBA" id="ARBA00022842"/>
    </source>
</evidence>
<dbReference type="CDD" id="cd09086">
    <property type="entry name" value="ExoIII-like_AP-endo"/>
    <property type="match status" value="1"/>
</dbReference>
<keyword evidence="4 6" id="KW-0460">Magnesium</keyword>
<evidence type="ECO:0000256" key="7">
    <source>
        <dbReference type="PIRSR" id="PIRSR604808-3"/>
    </source>
</evidence>
<dbReference type="InterPro" id="IPR036691">
    <property type="entry name" value="Endo/exonu/phosph_ase_sf"/>
</dbReference>
<dbReference type="GO" id="GO:0008311">
    <property type="term" value="F:double-stranded DNA 3'-5' DNA exonuclease activity"/>
    <property type="evidence" value="ECO:0007669"/>
    <property type="project" value="UniProtKB-EC"/>
</dbReference>
<feature type="binding site" evidence="6">
    <location>
        <position position="145"/>
    </location>
    <ligand>
        <name>Mg(2+)</name>
        <dbReference type="ChEBI" id="CHEBI:18420"/>
        <label>1</label>
    </ligand>
</feature>
<dbReference type="AlphaFoldDB" id="A0A4Z0F9Q7"/>
<dbReference type="Gene3D" id="3.60.10.10">
    <property type="entry name" value="Endonuclease/exonuclease/phosphatase"/>
    <property type="match status" value="1"/>
</dbReference>
<dbReference type="NCBIfam" id="TIGR00195">
    <property type="entry name" value="exoDNase_III"/>
    <property type="match status" value="1"/>
</dbReference>
<feature type="binding site" evidence="6">
    <location>
        <position position="7"/>
    </location>
    <ligand>
        <name>Mg(2+)</name>
        <dbReference type="ChEBI" id="CHEBI:18420"/>
        <label>1</label>
    </ligand>
</feature>
<feature type="active site" evidence="5">
    <location>
        <position position="104"/>
    </location>
</feature>
<dbReference type="NCBIfam" id="TIGR00633">
    <property type="entry name" value="xth"/>
    <property type="match status" value="1"/>
</dbReference>
<dbReference type="PANTHER" id="PTHR43250:SF2">
    <property type="entry name" value="EXODEOXYRIBONUCLEASE III"/>
    <property type="match status" value="1"/>
</dbReference>
<dbReference type="GO" id="GO:0046872">
    <property type="term" value="F:metal ion binding"/>
    <property type="evidence" value="ECO:0007669"/>
    <property type="project" value="UniProtKB-KW"/>
</dbReference>
<dbReference type="PROSITE" id="PS51435">
    <property type="entry name" value="AP_NUCLEASE_F1_4"/>
    <property type="match status" value="1"/>
</dbReference>